<dbReference type="InterPro" id="IPR032302">
    <property type="entry name" value="THOC2_N"/>
</dbReference>
<feature type="region of interest" description="Disordered" evidence="6">
    <location>
        <begin position="1"/>
        <end position="87"/>
    </location>
</feature>
<feature type="compositionally biased region" description="Basic and acidic residues" evidence="6">
    <location>
        <begin position="2310"/>
        <end position="2328"/>
    </location>
</feature>
<dbReference type="GO" id="GO:0003729">
    <property type="term" value="F:mRNA binding"/>
    <property type="evidence" value="ECO:0007669"/>
    <property type="project" value="TreeGrafter"/>
</dbReference>
<dbReference type="Pfam" id="PF11262">
    <property type="entry name" value="Tho2"/>
    <property type="match status" value="1"/>
</dbReference>
<evidence type="ECO:0000259" key="9">
    <source>
        <dbReference type="Pfam" id="PF16134"/>
    </source>
</evidence>
<comment type="caution">
    <text evidence="10">The sequence shown here is derived from an EMBL/GenBank/DDBJ whole genome shotgun (WGS) entry which is preliminary data.</text>
</comment>
<feature type="region of interest" description="Disordered" evidence="6">
    <location>
        <begin position="564"/>
        <end position="593"/>
    </location>
</feature>
<feature type="compositionally biased region" description="Basic and acidic residues" evidence="6">
    <location>
        <begin position="12"/>
        <end position="21"/>
    </location>
</feature>
<sequence length="2384" mass="263875">MAPGGNKRKRSDKTPAHDDGAGRPSPHRPENLGLAQQGGSRGGRGGRRTSRQNTSANEVPVTPRDVASPAPARATPVVESSRLGTPAQPAAVAKKADVEDAEVVAAAPYWYEHVSDEQMESWQSGGRQAVQDAAKDADEIMVTVIIQELVRSALDKRLDASEAGAVIKQMAVDHEESEAIDVHSILLNTISLLDDADTKNSNLLTLLAATEIDPEMLRYELDIPLLQTLALVRSTFTQMRTRKTTNILYRQANFNLLREESEGYAKLITEYFNTANEAVVNHDVSAEAAFQRIKALVGSFDLDVGRVLDITLDISANLLVRAYGFFVKFYRCSSWWPEVPVMQVKWEDQGFGSFPRWALPESQRPMLDSQDEEDRRRAEKEELAQVREARDIKFWQRVQEKGMDAFFDLGSRRITNIDEVRPYLETEVQPDYDIRQKEINADRRKRVNENRKFMRETRTLPPSGNSDAAQLLGFKLRFYASDARNPQDTLPENLIYLAALLIKIGFISLRDLYPHLHPADENMADERSRLEKEKAEKEAKERPGGGMNALVMAGALPDDTLAPGIRKLQGDKGASGGSTPRFDKKDDDAKEALPTPSNQKLMLLKALLLIGALPEALYILGRFPWLLEVDITLAPYLHRIVRQMLSKVADATKPLGDRPDTQQAKQDLESTLVRPDGSLLFRPKESKKVTRWLGLDVVEKGDGQMYRHYYPDWEENIPICQNVEDVVALCNSFIGLLGVKIGQDAALLSSLVRIAKHSLTDDASESNRARWLEIMKRLLVPALSLSKHNVGMTQEVYELLKFFPTTTRYNIYAEWYIGRTSRQPDMRVAFDHNKAEVKDILRRITNETGKKQARALAKVSLSSPGIVIMMMISQIEEYSNMIASLVECTRYFSLLGYDVLTWALINSLSGQGKSRIQADGMLTSRWLQYISQFVASLFLRYTFVTPSPILQYLAHQLSERDSTDLEMFEQVLTEMAGIRSDIEFNDAQVILMAGGEQMQARVMVHLADKRYERKPSAQRLIKALTGPNLIGQTLVSIAQERQMYAYRENTKLMPLKVLGNNLDKIQTVFTQYLEVLKTNLKPEDFETSVPSVVELVGQYGLEPGTAFTICRTAIAAKIATHNEAEAEELRVKIKANLEKKRTSSDTEMQDGAKPLTNGNHTGNPAIEDAKPEIDVEESKADVTSQPSGPSNGTVGSSWHPVLEPIIQGLLAVSSRLAELISIPFFVSFWTFALQDVLLIEKLYEAEINKIEDELKKLRADRSNTSALAVKERQLKIKETERVQNKLRGEKLRRMVAWKTYEGRSAIDKLHWFSHSTNKADIDARHIGLLQVCFLPRAMLSSLDAHYSFTMLKMLHDLGTPGFSTMHLLNHLMKKNELAAIVYQCTAMEAQHFGRFLCESLKWLQLWHANKDVYDRDALGLKHKLPGFAKKFDADGRPEQYLDFEDFRRLLYNWHCHLSGALQACFESGEYMHIRNGITVLRAVVPVFPALNFHGHNMVKHVTAISQEDTRQDLKLAAMSLLGPLKNREKSWVMPQAFRLNNDAVKEVGRSGSRAPSARPGTPQPGAGTPKLSATAPEFKPTSAVPAGLANGDVRKESVAETEDGEIEDAVETSKDVAMKDAPADKKEQPRAELVKAPEPPKKEPERVESKSATPAALPSKPPPPPVHVSRPGSAQPGVRPGLELPARLDSRAPTRPLPAIPSDRPSSRYSEDRGYGRLERPNDVRPGSRGHSPSGRRRSRSPVRDAYYNTPGSGRGSARDERPGSRSTARDMRHPREEARPSLSREPLPRPAPSSRQSYDSRDRPNGAMGPPTSHAAHPDRASHLSSAAPSTPSAPAPRVASTQPQETQAPSPYNENPARMALINDDPGRGRERPKDSRPNGHAPEDRPISDARPNGGRTLLPDPTTDSQARTSSSATDLAPNGPRRDRSSRDLGAGGLQESSYGRLNGPEAQAQAPAGPRPPPNGPSGRGGRSFGAPQGQASSRPHEQPVSSPSAAPPTEAPAAPRGPAGRQHDRRGSQNQFEQHPTSHSVPTTPIAENGPAVHPSRLAQLGAQPPPIQTNVPSISTRSAASPTTAPPSGPRASTRGHPVARQEPSPTVVGPPSGPASDADRQRRGDRQRANINATLQGGTNGAPSPAPGQSVNFRGAAQNRTPSMSSAVNAQPIQAIASPMEPPQRRAEPVQAPRTDRPPGRTDVRQDSSRRGSERYDERAPRHVEDPNTEKHRSSRTSSRERRAQEEQHQHPRAPAAMDSRGTRGNDLPEQRPRDERNPRGGSYGEPRAPRTEEPRRPAADMPGSLAGSAPPPDWNRGNEPREPRRDGRPEDGRRPANGGGRLEDYRDPRREEDRRQQAPSYQGLPPPGARKRGHEDGPGYGEAKRRRSGR</sequence>
<feature type="compositionally biased region" description="Polar residues" evidence="6">
    <location>
        <begin position="1906"/>
        <end position="1918"/>
    </location>
</feature>
<feature type="compositionally biased region" description="Polar residues" evidence="6">
    <location>
        <begin position="1843"/>
        <end position="1855"/>
    </location>
</feature>
<feature type="domain" description="THO complex subunitTHOC2 N-terminal" evidence="8">
    <location>
        <begin position="856"/>
        <end position="931"/>
    </location>
</feature>
<evidence type="ECO:0000259" key="7">
    <source>
        <dbReference type="Pfam" id="PF11262"/>
    </source>
</evidence>
<dbReference type="PANTHER" id="PTHR21597:SF0">
    <property type="entry name" value="THO COMPLEX SUBUNIT 2"/>
    <property type="match status" value="1"/>
</dbReference>
<feature type="compositionally biased region" description="Basic and acidic residues" evidence="6">
    <location>
        <begin position="2176"/>
        <end position="2243"/>
    </location>
</feature>
<protein>
    <recommendedName>
        <fullName evidence="3">THO complex subunit 2</fullName>
    </recommendedName>
</protein>
<dbReference type="GO" id="GO:0006406">
    <property type="term" value="P:mRNA export from nucleus"/>
    <property type="evidence" value="ECO:0007669"/>
    <property type="project" value="InterPro"/>
</dbReference>
<dbReference type="InterPro" id="IPR021726">
    <property type="entry name" value="THO_THOC2_N"/>
</dbReference>
<feature type="compositionally biased region" description="Polar residues" evidence="6">
    <location>
        <begin position="2140"/>
        <end position="2165"/>
    </location>
</feature>
<dbReference type="Pfam" id="PF11732">
    <property type="entry name" value="Thoc2"/>
    <property type="match status" value="1"/>
</dbReference>
<gene>
    <name evidence="10" type="primary">RLR1</name>
    <name evidence="10" type="ORF">LTR09_005206</name>
</gene>
<feature type="compositionally biased region" description="Basic and acidic residues" evidence="6">
    <location>
        <begin position="2335"/>
        <end position="2350"/>
    </location>
</feature>
<feature type="compositionally biased region" description="Low complexity" evidence="6">
    <location>
        <begin position="1824"/>
        <end position="1842"/>
    </location>
</feature>
<feature type="domain" description="THO complex subunit 2 N-terminal" evidence="9">
    <location>
        <begin position="114"/>
        <end position="854"/>
    </location>
</feature>
<dbReference type="GO" id="GO:0000445">
    <property type="term" value="C:THO complex part of transcription export complex"/>
    <property type="evidence" value="ECO:0007669"/>
    <property type="project" value="TreeGrafter"/>
</dbReference>
<evidence type="ECO:0000256" key="6">
    <source>
        <dbReference type="SAM" id="MobiDB-lite"/>
    </source>
</evidence>
<comment type="similarity">
    <text evidence="2">Belongs to the THOC2 family.</text>
</comment>
<evidence type="ECO:0000256" key="4">
    <source>
        <dbReference type="ARBA" id="ARBA00023242"/>
    </source>
</evidence>
<feature type="compositionally biased region" description="Basic and acidic residues" evidence="6">
    <location>
        <begin position="1757"/>
        <end position="1780"/>
    </location>
</feature>
<feature type="compositionally biased region" description="Basic and acidic residues" evidence="6">
    <location>
        <begin position="2281"/>
        <end position="2292"/>
    </location>
</feature>
<accession>A0AAJ0DNM8</accession>
<evidence type="ECO:0000256" key="5">
    <source>
        <dbReference type="SAM" id="Coils"/>
    </source>
</evidence>
<feature type="compositionally biased region" description="Acidic residues" evidence="6">
    <location>
        <begin position="1599"/>
        <end position="1610"/>
    </location>
</feature>
<feature type="compositionally biased region" description="Polar residues" evidence="6">
    <location>
        <begin position="1181"/>
        <end position="1196"/>
    </location>
</feature>
<feature type="compositionally biased region" description="Basic and acidic residues" evidence="6">
    <location>
        <begin position="1611"/>
        <end position="1649"/>
    </location>
</feature>
<evidence type="ECO:0000256" key="1">
    <source>
        <dbReference type="ARBA" id="ARBA00004123"/>
    </source>
</evidence>
<feature type="compositionally biased region" description="Polar residues" evidence="6">
    <location>
        <begin position="2019"/>
        <end position="2034"/>
    </location>
</feature>
<dbReference type="Proteomes" id="UP001271007">
    <property type="component" value="Unassembled WGS sequence"/>
</dbReference>
<dbReference type="EMBL" id="JAWDJX010000014">
    <property type="protein sequence ID" value="KAK3053926.1"/>
    <property type="molecule type" value="Genomic_DNA"/>
</dbReference>
<dbReference type="GO" id="GO:0006397">
    <property type="term" value="P:mRNA processing"/>
    <property type="evidence" value="ECO:0007669"/>
    <property type="project" value="InterPro"/>
</dbReference>
<evidence type="ECO:0000313" key="10">
    <source>
        <dbReference type="EMBL" id="KAK3053926.1"/>
    </source>
</evidence>
<feature type="compositionally biased region" description="Basic and acidic residues" evidence="6">
    <location>
        <begin position="1167"/>
        <end position="1180"/>
    </location>
</feature>
<feature type="region of interest" description="Disordered" evidence="6">
    <location>
        <begin position="1546"/>
        <end position="2384"/>
    </location>
</feature>
<dbReference type="Pfam" id="PF16134">
    <property type="entry name" value="THOC2_N"/>
    <property type="match status" value="1"/>
</dbReference>
<proteinExistence type="inferred from homology"/>
<evidence type="ECO:0000256" key="2">
    <source>
        <dbReference type="ARBA" id="ARBA00007857"/>
    </source>
</evidence>
<feature type="compositionally biased region" description="Low complexity" evidence="6">
    <location>
        <begin position="1948"/>
        <end position="1958"/>
    </location>
</feature>
<feature type="region of interest" description="Disordered" evidence="6">
    <location>
        <begin position="1139"/>
        <end position="1196"/>
    </location>
</feature>
<feature type="region of interest" description="Disordered" evidence="6">
    <location>
        <begin position="523"/>
        <end position="547"/>
    </location>
</feature>
<feature type="coiled-coil region" evidence="5">
    <location>
        <begin position="1240"/>
        <end position="1267"/>
    </location>
</feature>
<feature type="domain" description="THO complex subunitTHOC2 C-terminal" evidence="7">
    <location>
        <begin position="1218"/>
        <end position="1524"/>
    </location>
</feature>
<dbReference type="InterPro" id="IPR021418">
    <property type="entry name" value="THO_THOC2_C"/>
</dbReference>
<dbReference type="PANTHER" id="PTHR21597">
    <property type="entry name" value="THO2 PROTEIN"/>
    <property type="match status" value="1"/>
</dbReference>
<evidence type="ECO:0000256" key="3">
    <source>
        <dbReference type="ARBA" id="ARBA00019596"/>
    </source>
</evidence>
<feature type="compositionally biased region" description="Basic and acidic residues" evidence="6">
    <location>
        <begin position="2254"/>
        <end position="2272"/>
    </location>
</feature>
<comment type="subcellular location">
    <subcellularLocation>
        <location evidence="1">Nucleus</location>
    </subcellularLocation>
</comment>
<keyword evidence="11" id="KW-1185">Reference proteome</keyword>
<feature type="compositionally biased region" description="Low complexity" evidence="6">
    <location>
        <begin position="2064"/>
        <end position="2075"/>
    </location>
</feature>
<evidence type="ECO:0000259" key="8">
    <source>
        <dbReference type="Pfam" id="PF11732"/>
    </source>
</evidence>
<keyword evidence="5" id="KW-0175">Coiled coil</keyword>
<feature type="compositionally biased region" description="Basic residues" evidence="6">
    <location>
        <begin position="1"/>
        <end position="11"/>
    </location>
</feature>
<name>A0AAJ0DNM8_9PEZI</name>
<keyword evidence="4" id="KW-0539">Nucleus</keyword>
<dbReference type="InterPro" id="IPR040007">
    <property type="entry name" value="Tho2"/>
</dbReference>
<evidence type="ECO:0000313" key="11">
    <source>
        <dbReference type="Proteomes" id="UP001271007"/>
    </source>
</evidence>
<feature type="compositionally biased region" description="Basic and acidic residues" evidence="6">
    <location>
        <begin position="581"/>
        <end position="591"/>
    </location>
</feature>
<feature type="compositionally biased region" description="Basic and acidic residues" evidence="6">
    <location>
        <begin position="523"/>
        <end position="543"/>
    </location>
</feature>
<feature type="compositionally biased region" description="Basic and acidic residues" evidence="6">
    <location>
        <begin position="1705"/>
        <end position="1723"/>
    </location>
</feature>
<reference evidence="10" key="1">
    <citation type="submission" date="2023-04" db="EMBL/GenBank/DDBJ databases">
        <title>Black Yeasts Isolated from many extreme environments.</title>
        <authorList>
            <person name="Coleine C."/>
            <person name="Stajich J.E."/>
            <person name="Selbmann L."/>
        </authorList>
    </citation>
    <scope>NUCLEOTIDE SEQUENCE</scope>
    <source>
        <strain evidence="10">CCFEE 5312</strain>
    </source>
</reference>
<feature type="compositionally biased region" description="Basic and acidic residues" evidence="6">
    <location>
        <begin position="2110"/>
        <end position="2121"/>
    </location>
</feature>
<feature type="compositionally biased region" description="Basic and acidic residues" evidence="6">
    <location>
        <begin position="1867"/>
        <end position="1891"/>
    </location>
</feature>
<organism evidence="10 11">
    <name type="scientific">Extremus antarcticus</name>
    <dbReference type="NCBI Taxonomy" id="702011"/>
    <lineage>
        <taxon>Eukaryota</taxon>
        <taxon>Fungi</taxon>
        <taxon>Dikarya</taxon>
        <taxon>Ascomycota</taxon>
        <taxon>Pezizomycotina</taxon>
        <taxon>Dothideomycetes</taxon>
        <taxon>Dothideomycetidae</taxon>
        <taxon>Mycosphaerellales</taxon>
        <taxon>Extremaceae</taxon>
        <taxon>Extremus</taxon>
    </lineage>
</organism>